<feature type="binding site" evidence="11">
    <location>
        <position position="165"/>
    </location>
    <ligand>
        <name>Mn(2+)</name>
        <dbReference type="ChEBI" id="CHEBI:29035"/>
        <label>2</label>
    </ligand>
</feature>
<evidence type="ECO:0000313" key="13">
    <source>
        <dbReference type="Proteomes" id="UP001060919"/>
    </source>
</evidence>
<evidence type="ECO:0000256" key="4">
    <source>
        <dbReference type="ARBA" id="ARBA00022741"/>
    </source>
</evidence>
<feature type="binding site" evidence="10">
    <location>
        <position position="385"/>
    </location>
    <ligand>
        <name>GMP</name>
        <dbReference type="ChEBI" id="CHEBI:58115"/>
    </ligand>
</feature>
<keyword evidence="4 10" id="KW-0547">Nucleotide-binding</keyword>
<keyword evidence="2" id="KW-0436">Ligase</keyword>
<dbReference type="InterPro" id="IPR036025">
    <property type="entry name" value="RtcB-like_sf"/>
</dbReference>
<keyword evidence="6 10" id="KW-0342">GTP-binding</keyword>
<dbReference type="GO" id="GO:0003909">
    <property type="term" value="F:DNA ligase activity"/>
    <property type="evidence" value="ECO:0007669"/>
    <property type="project" value="TreeGrafter"/>
</dbReference>
<dbReference type="GO" id="GO:0006396">
    <property type="term" value="P:RNA processing"/>
    <property type="evidence" value="ECO:0007669"/>
    <property type="project" value="InterPro"/>
</dbReference>
<feature type="binding site" evidence="10">
    <location>
        <begin position="147"/>
        <end position="151"/>
    </location>
    <ligand>
        <name>GMP</name>
        <dbReference type="ChEBI" id="CHEBI:58115"/>
    </ligand>
</feature>
<evidence type="ECO:0000256" key="8">
    <source>
        <dbReference type="ARBA" id="ARBA00047746"/>
    </source>
</evidence>
<feature type="binding site" evidence="11">
    <location>
        <position position="148"/>
    </location>
    <ligand>
        <name>Mn(2+)</name>
        <dbReference type="ChEBI" id="CHEBI:29035"/>
        <label>1</label>
    </ligand>
</feature>
<dbReference type="Pfam" id="PF01139">
    <property type="entry name" value="RtcB"/>
    <property type="match status" value="1"/>
</dbReference>
<dbReference type="KEGG" id="aup:AsAng_0039170"/>
<dbReference type="SUPFAM" id="SSF103365">
    <property type="entry name" value="Hypothetical protein PH1602"/>
    <property type="match status" value="1"/>
</dbReference>
<evidence type="ECO:0000256" key="10">
    <source>
        <dbReference type="PIRSR" id="PIRSR601233-2"/>
    </source>
</evidence>
<evidence type="ECO:0000256" key="2">
    <source>
        <dbReference type="ARBA" id="ARBA00022598"/>
    </source>
</evidence>
<keyword evidence="5" id="KW-0692">RNA repair</keyword>
<dbReference type="GO" id="GO:0005525">
    <property type="term" value="F:GTP binding"/>
    <property type="evidence" value="ECO:0007669"/>
    <property type="project" value="UniProtKB-KW"/>
</dbReference>
<evidence type="ECO:0000313" key="12">
    <source>
        <dbReference type="EMBL" id="BDS13189.1"/>
    </source>
</evidence>
<dbReference type="GO" id="GO:0170057">
    <property type="term" value="F:RNA ligase (GTP) activity"/>
    <property type="evidence" value="ECO:0007669"/>
    <property type="project" value="UniProtKB-EC"/>
</dbReference>
<keyword evidence="7 11" id="KW-0464">Manganese</keyword>
<gene>
    <name evidence="12" type="ORF">AsAng_0039170</name>
</gene>
<feature type="binding site" evidence="11">
    <location>
        <position position="72"/>
    </location>
    <ligand>
        <name>Mn(2+)</name>
        <dbReference type="ChEBI" id="CHEBI:29035"/>
        <label>1</label>
    </ligand>
</feature>
<name>A0A915YHN3_9BACT</name>
<dbReference type="RefSeq" id="WP_264788484.1">
    <property type="nucleotide sequence ID" value="NZ_AP026867.1"/>
</dbReference>
<comment type="catalytic activity">
    <reaction evidence="8">
        <text>a 3'-end 3'-phospho-ribonucleotide-RNA + a 5'-end dephospho-ribonucleoside-RNA + GTP = a ribonucleotidyl-ribonucleotide-RNA + GMP + diphosphate</text>
        <dbReference type="Rhea" id="RHEA:68076"/>
        <dbReference type="Rhea" id="RHEA-COMP:10463"/>
        <dbReference type="Rhea" id="RHEA-COMP:13936"/>
        <dbReference type="Rhea" id="RHEA-COMP:17355"/>
        <dbReference type="ChEBI" id="CHEBI:33019"/>
        <dbReference type="ChEBI" id="CHEBI:37565"/>
        <dbReference type="ChEBI" id="CHEBI:58115"/>
        <dbReference type="ChEBI" id="CHEBI:83062"/>
        <dbReference type="ChEBI" id="CHEBI:138284"/>
        <dbReference type="ChEBI" id="CHEBI:173118"/>
        <dbReference type="EC" id="6.5.1.8"/>
    </reaction>
</comment>
<evidence type="ECO:0000256" key="1">
    <source>
        <dbReference type="ARBA" id="ARBA00012726"/>
    </source>
</evidence>
<dbReference type="GO" id="GO:0042245">
    <property type="term" value="P:RNA repair"/>
    <property type="evidence" value="ECO:0007669"/>
    <property type="project" value="UniProtKB-KW"/>
</dbReference>
<dbReference type="Gene3D" id="3.90.1860.10">
    <property type="entry name" value="tRNA-splicing ligase RtcB"/>
    <property type="match status" value="1"/>
</dbReference>
<feature type="active site" description="GMP-histidine intermediate" evidence="9">
    <location>
        <position position="312"/>
    </location>
</feature>
<evidence type="ECO:0000256" key="5">
    <source>
        <dbReference type="ARBA" id="ARBA00022800"/>
    </source>
</evidence>
<evidence type="ECO:0000256" key="6">
    <source>
        <dbReference type="ARBA" id="ARBA00023134"/>
    </source>
</evidence>
<keyword evidence="3 11" id="KW-0479">Metal-binding</keyword>
<dbReference type="EC" id="6.5.1.8" evidence="1"/>
<dbReference type="AlphaFoldDB" id="A0A915YHN3"/>
<protein>
    <recommendedName>
        <fullName evidence="1">3'-phosphate/5'-hydroxy nucleic acid ligase</fullName>
        <ecNumber evidence="1">6.5.1.8</ecNumber>
    </recommendedName>
</protein>
<evidence type="ECO:0000256" key="3">
    <source>
        <dbReference type="ARBA" id="ARBA00022723"/>
    </source>
</evidence>
<keyword evidence="13" id="KW-1185">Reference proteome</keyword>
<dbReference type="InterPro" id="IPR052915">
    <property type="entry name" value="RtcB-like"/>
</dbReference>
<dbReference type="PANTHER" id="PTHR43749">
    <property type="entry name" value="RNA-SPLICING LIGASE RTCB"/>
    <property type="match status" value="1"/>
</dbReference>
<dbReference type="InterPro" id="IPR001233">
    <property type="entry name" value="RtcB"/>
</dbReference>
<feature type="binding site" evidence="10">
    <location>
        <begin position="312"/>
        <end position="315"/>
    </location>
    <ligand>
        <name>GMP</name>
        <dbReference type="ChEBI" id="CHEBI:58115"/>
    </ligand>
</feature>
<feature type="binding site" evidence="10">
    <location>
        <position position="295"/>
    </location>
    <ligand>
        <name>GMP</name>
        <dbReference type="ChEBI" id="CHEBI:58115"/>
    </ligand>
</feature>
<dbReference type="GO" id="GO:0006281">
    <property type="term" value="P:DNA repair"/>
    <property type="evidence" value="ECO:0007669"/>
    <property type="project" value="TreeGrafter"/>
</dbReference>
<proteinExistence type="predicted"/>
<sequence length="386" mass="42733">MKKVISTERKPIKLWLTDLEDGALAQAKNLANLPFAFKHIPIMPDSHQGYGMPIGSILATKGVVVPNAVGVDIGCGMCAMRTSLEDVSKEALKKTLSIARQLIPLGFNCHDEAQDEKWMPEGYENLEIVAQAYEKGTRQVGTLGGGNHFIELQKGSDGYIWIMIHSGSRALGYTVAKHYNKLAIALNERYHSVVTKKMELAFLPLSTQEAKDYIKEMDYCIEYALANRKLMMTRMAEALEAVVGTFECDEIINKSHNFAAWENHFGEEVLVHRKGATRAYKDELGMIPGSQGTNSYIVKGLGNPDSFMSCSHGAGRKLGRKQAQRELNLAHEIELLNKKGVIHAIRHASDLDEATGAYKDIDIVMENQKDLAEVFVELSPLAVLKG</sequence>
<accession>A0A915YHN3</accession>
<feature type="binding site" evidence="10">
    <location>
        <begin position="256"/>
        <end position="257"/>
    </location>
    <ligand>
        <name>GMP</name>
        <dbReference type="ChEBI" id="CHEBI:58115"/>
    </ligand>
</feature>
<evidence type="ECO:0000256" key="9">
    <source>
        <dbReference type="PIRSR" id="PIRSR601233-1"/>
    </source>
</evidence>
<dbReference type="GO" id="GO:0030145">
    <property type="term" value="F:manganese ion binding"/>
    <property type="evidence" value="ECO:0007669"/>
    <property type="project" value="TreeGrafter"/>
</dbReference>
<dbReference type="Proteomes" id="UP001060919">
    <property type="component" value="Chromosome"/>
</dbReference>
<organism evidence="12 13">
    <name type="scientific">Aureispira anguillae</name>
    <dbReference type="NCBI Taxonomy" id="2864201"/>
    <lineage>
        <taxon>Bacteria</taxon>
        <taxon>Pseudomonadati</taxon>
        <taxon>Bacteroidota</taxon>
        <taxon>Saprospiria</taxon>
        <taxon>Saprospirales</taxon>
        <taxon>Saprospiraceae</taxon>
        <taxon>Aureispira</taxon>
    </lineage>
</organism>
<reference evidence="12" key="1">
    <citation type="submission" date="2022-09" db="EMBL/GenBank/DDBJ databases">
        <title>Aureispira anguillicida sp. nov., isolated from Leptocephalus of Japanese eel Anguilla japonica.</title>
        <authorList>
            <person name="Yuasa K."/>
            <person name="Mekata T."/>
            <person name="Ikunari K."/>
        </authorList>
    </citation>
    <scope>NUCLEOTIDE SEQUENCE</scope>
    <source>
        <strain evidence="12">EL160426</strain>
    </source>
</reference>
<dbReference type="PANTHER" id="PTHR43749:SF2">
    <property type="entry name" value="RNA-SPLICING LIGASE RTCB"/>
    <property type="match status" value="1"/>
</dbReference>
<dbReference type="EMBL" id="AP026867">
    <property type="protein sequence ID" value="BDS13189.1"/>
    <property type="molecule type" value="Genomic_DNA"/>
</dbReference>
<feature type="binding site" evidence="11">
    <location>
        <position position="256"/>
    </location>
    <ligand>
        <name>Mn(2+)</name>
        <dbReference type="ChEBI" id="CHEBI:29035"/>
        <label>2</label>
    </ligand>
</feature>
<evidence type="ECO:0000256" key="7">
    <source>
        <dbReference type="ARBA" id="ARBA00023211"/>
    </source>
</evidence>
<evidence type="ECO:0000256" key="11">
    <source>
        <dbReference type="PIRSR" id="PIRSR601233-3"/>
    </source>
</evidence>
<comment type="cofactor">
    <cofactor evidence="11">
        <name>Mn(2+)</name>
        <dbReference type="ChEBI" id="CHEBI:29035"/>
    </cofactor>
    <text evidence="11">Binds 2 manganese ions per subunit.</text>
</comment>